<dbReference type="Gene3D" id="2.170.130.10">
    <property type="entry name" value="TonB-dependent receptor, plug domain"/>
    <property type="match status" value="1"/>
</dbReference>
<dbReference type="InterPro" id="IPR041700">
    <property type="entry name" value="OMP_b-brl_3"/>
</dbReference>
<protein>
    <submittedName>
        <fullName evidence="7">Outer membrane beta-barrel protein</fullName>
    </submittedName>
</protein>
<dbReference type="Pfam" id="PF07715">
    <property type="entry name" value="Plug"/>
    <property type="match status" value="1"/>
</dbReference>
<sequence>MAKNLTIHSAPLLILLTCFSTAFAQDGQPVTVKGKVVDSLQQPVAWATIKLMKKDSVIATSAANEQGVFQLTAKKAITDVQITSTAYAPFTKAINMDKEPGAVMDLGTLTLSKNSGELKGVTVTASRPLITREIDKLVYSTEADPESKFSSVLEIMRKVPFLAVDGQENLTMKGSSSYRILINGKPSGMVDNDPKSFLRSLPASSIQSIEVYTTPPAKYDAEGLGGVINIVTTKRVGEGYKGNINLNGAYPNGGPGAGLSFTATHKKLGVELFGGSNLYYTPSFEGTTYRATTGTNPSTLNVTENTKRNGHGRYVGTQFSYDIDSLQLLTAQLNFNGSDNKSNYGRFSQLLSDDGTQRFSQLTHSKGSGNGFDGGLNYQLGFKKDKARLLTVSYRYMQYKSGSDVENMFYDTLNYTEPDFNQKNNTDFIEQTGQVDYVQNIKKVKMEAGIKAIFRENNSHFNTFELDPVLQQDVADGDRQNEFENKQSILSAYNTYSFALKSWGFKFGARLEQTYTDVDFSSTQTKIKNNYFNLVPSIVINKNNKNGSYFNIGYNQRLKRPGINRLNPFVDRSDPNFIESGNPNLQPSLMHSFDLGYGINKKQSVNIGLMYAFADNLDLKTSRYDSISQITYTTFENSGKIDALMLNANFNLAITKQLRTVINGSISHFWIESAVDVRDIKTKRTLYNAAVSNTYTFQKDWLATVSVNLYSNNLAPAQIQGMVNGYVATNFSVSKNLLNKKLSLSAYVNNPFTQYRNNRTEVTSYNFIEINTNRDYFRRFGMSVNYKFGKLKDDVKKSRRGINNNDVSN</sequence>
<dbReference type="Gene3D" id="2.40.170.20">
    <property type="entry name" value="TonB-dependent receptor, beta-barrel domain"/>
    <property type="match status" value="1"/>
</dbReference>
<dbReference type="SUPFAM" id="SSF49464">
    <property type="entry name" value="Carboxypeptidase regulatory domain-like"/>
    <property type="match status" value="1"/>
</dbReference>
<dbReference type="InterPro" id="IPR008969">
    <property type="entry name" value="CarboxyPept-like_regulatory"/>
</dbReference>
<accession>A0ABZ0W1X9</accession>
<dbReference type="PANTHER" id="PTHR40980:SF4">
    <property type="entry name" value="TONB-DEPENDENT RECEPTOR-LIKE BETA-BARREL DOMAIN-CONTAINING PROTEIN"/>
    <property type="match status" value="1"/>
</dbReference>
<keyword evidence="3" id="KW-0998">Cell outer membrane</keyword>
<evidence type="ECO:0000313" key="7">
    <source>
        <dbReference type="EMBL" id="WQD36643.1"/>
    </source>
</evidence>
<dbReference type="Proteomes" id="UP001325680">
    <property type="component" value="Chromosome"/>
</dbReference>
<dbReference type="InterPro" id="IPR012910">
    <property type="entry name" value="Plug_dom"/>
</dbReference>
<evidence type="ECO:0000256" key="1">
    <source>
        <dbReference type="ARBA" id="ARBA00004442"/>
    </source>
</evidence>
<dbReference type="PANTHER" id="PTHR40980">
    <property type="entry name" value="PLUG DOMAIN-CONTAINING PROTEIN"/>
    <property type="match status" value="1"/>
</dbReference>
<dbReference type="InterPro" id="IPR036942">
    <property type="entry name" value="Beta-barrel_TonB_sf"/>
</dbReference>
<feature type="signal peptide" evidence="4">
    <location>
        <begin position="1"/>
        <end position="24"/>
    </location>
</feature>
<dbReference type="InterPro" id="IPR037066">
    <property type="entry name" value="Plug_dom_sf"/>
</dbReference>
<dbReference type="RefSeq" id="WP_114790262.1">
    <property type="nucleotide sequence ID" value="NZ_CP139960.1"/>
</dbReference>
<dbReference type="EMBL" id="CP139960">
    <property type="protein sequence ID" value="WQD36643.1"/>
    <property type="molecule type" value="Genomic_DNA"/>
</dbReference>
<dbReference type="Pfam" id="PF14905">
    <property type="entry name" value="OMP_b-brl_3"/>
    <property type="match status" value="1"/>
</dbReference>
<gene>
    <name evidence="7" type="ORF">U0035_13295</name>
</gene>
<keyword evidence="2" id="KW-0472">Membrane</keyword>
<evidence type="ECO:0000259" key="6">
    <source>
        <dbReference type="Pfam" id="PF14905"/>
    </source>
</evidence>
<name>A0ABZ0W1X9_9BACT</name>
<feature type="chain" id="PRO_5045938112" evidence="4">
    <location>
        <begin position="25"/>
        <end position="809"/>
    </location>
</feature>
<proteinExistence type="predicted"/>
<evidence type="ECO:0000259" key="5">
    <source>
        <dbReference type="Pfam" id="PF07715"/>
    </source>
</evidence>
<keyword evidence="4" id="KW-0732">Signal</keyword>
<feature type="domain" description="Outer membrane protein beta-barrel" evidence="6">
    <location>
        <begin position="383"/>
        <end position="786"/>
    </location>
</feature>
<evidence type="ECO:0000313" key="8">
    <source>
        <dbReference type="Proteomes" id="UP001325680"/>
    </source>
</evidence>
<organism evidence="7 8">
    <name type="scientific">Niabella yanshanensis</name>
    <dbReference type="NCBI Taxonomy" id="577386"/>
    <lineage>
        <taxon>Bacteria</taxon>
        <taxon>Pseudomonadati</taxon>
        <taxon>Bacteroidota</taxon>
        <taxon>Chitinophagia</taxon>
        <taxon>Chitinophagales</taxon>
        <taxon>Chitinophagaceae</taxon>
        <taxon>Niabella</taxon>
    </lineage>
</organism>
<feature type="domain" description="TonB-dependent receptor plug" evidence="5">
    <location>
        <begin position="141"/>
        <end position="227"/>
    </location>
</feature>
<comment type="subcellular location">
    <subcellularLocation>
        <location evidence="1">Cell outer membrane</location>
    </subcellularLocation>
</comment>
<evidence type="ECO:0000256" key="4">
    <source>
        <dbReference type="SAM" id="SignalP"/>
    </source>
</evidence>
<keyword evidence="8" id="KW-1185">Reference proteome</keyword>
<dbReference type="SUPFAM" id="SSF56935">
    <property type="entry name" value="Porins"/>
    <property type="match status" value="1"/>
</dbReference>
<evidence type="ECO:0000256" key="3">
    <source>
        <dbReference type="ARBA" id="ARBA00023237"/>
    </source>
</evidence>
<evidence type="ECO:0000256" key="2">
    <source>
        <dbReference type="ARBA" id="ARBA00023136"/>
    </source>
</evidence>
<reference evidence="7 8" key="1">
    <citation type="submission" date="2023-12" db="EMBL/GenBank/DDBJ databases">
        <title>Genome sequencing and assembly of bacterial species from a model synthetic community.</title>
        <authorList>
            <person name="Hogle S.L."/>
        </authorList>
    </citation>
    <scope>NUCLEOTIDE SEQUENCE [LARGE SCALE GENOMIC DNA]</scope>
    <source>
        <strain evidence="7 8">HAMBI_3031</strain>
    </source>
</reference>